<evidence type="ECO:0000259" key="12">
    <source>
        <dbReference type="Pfam" id="PF00483"/>
    </source>
</evidence>
<dbReference type="AlphaFoldDB" id="A0A9X2DSD5"/>
<gene>
    <name evidence="13" type="ORF">M3202_16040</name>
</gene>
<evidence type="ECO:0000256" key="2">
    <source>
        <dbReference type="ARBA" id="ARBA00010480"/>
    </source>
</evidence>
<dbReference type="GO" id="GO:0046872">
    <property type="term" value="F:metal ion binding"/>
    <property type="evidence" value="ECO:0007669"/>
    <property type="project" value="UniProtKB-KW"/>
</dbReference>
<evidence type="ECO:0000256" key="8">
    <source>
        <dbReference type="ARBA" id="ARBA00022842"/>
    </source>
</evidence>
<keyword evidence="8" id="KW-0460">Magnesium</keyword>
<dbReference type="SUPFAM" id="SSF53448">
    <property type="entry name" value="Nucleotide-diphospho-sugar transferases"/>
    <property type="match status" value="1"/>
</dbReference>
<evidence type="ECO:0000256" key="5">
    <source>
        <dbReference type="ARBA" id="ARBA00022679"/>
    </source>
</evidence>
<dbReference type="InterPro" id="IPR005907">
    <property type="entry name" value="G1P_thy_trans_s"/>
</dbReference>
<organism evidence="13 14">
    <name type="scientific">Halalkalibacter oceani</name>
    <dbReference type="NCBI Taxonomy" id="1653776"/>
    <lineage>
        <taxon>Bacteria</taxon>
        <taxon>Bacillati</taxon>
        <taxon>Bacillota</taxon>
        <taxon>Bacilli</taxon>
        <taxon>Bacillales</taxon>
        <taxon>Bacillaceae</taxon>
        <taxon>Halalkalibacter</taxon>
    </lineage>
</organism>
<keyword evidence="7" id="KW-0479">Metal-binding</keyword>
<dbReference type="EC" id="2.7.7.24" evidence="3"/>
<dbReference type="InterPro" id="IPR029044">
    <property type="entry name" value="Nucleotide-diphossugar_trans"/>
</dbReference>
<evidence type="ECO:0000256" key="6">
    <source>
        <dbReference type="ARBA" id="ARBA00022695"/>
    </source>
</evidence>
<evidence type="ECO:0000256" key="9">
    <source>
        <dbReference type="ARBA" id="ARBA00032492"/>
    </source>
</evidence>
<evidence type="ECO:0000313" key="14">
    <source>
        <dbReference type="Proteomes" id="UP001139179"/>
    </source>
</evidence>
<dbReference type="EMBL" id="JAMBOL010000017">
    <property type="protein sequence ID" value="MCM3715577.1"/>
    <property type="molecule type" value="Genomic_DNA"/>
</dbReference>
<name>A0A9X2DSD5_9BACI</name>
<evidence type="ECO:0000256" key="10">
    <source>
        <dbReference type="ARBA" id="ARBA00032598"/>
    </source>
</evidence>
<keyword evidence="6" id="KW-0548">Nucleotidyltransferase</keyword>
<evidence type="ECO:0000313" key="13">
    <source>
        <dbReference type="EMBL" id="MCM3715577.1"/>
    </source>
</evidence>
<keyword evidence="14" id="KW-1185">Reference proteome</keyword>
<sequence length="237" mass="26676">MKGIILAGGRGKRLYPLTKSVNKHLLHVHGKPMIHWALVKMKEAEVTEAAIVINCGERAMFTEALQPFEHLYPVYQFIEQSAPNGIAAALALTEDFANGEKFVVLLGDNLFEDDLTDYLAVYLQSDQPAQILLSPTVTPKQFAIATFSAENELVSLQEKPDLKGKQWAVTGIYCFDATVFRHIDAIAPSARNELEITDVLIRYLKKGELEWRRLKGWWIDAGTHQSYQLANEWLGGY</sequence>
<comment type="similarity">
    <text evidence="2">Belongs to the glucose-1-phosphate thymidylyltransferase family.</text>
</comment>
<evidence type="ECO:0000256" key="11">
    <source>
        <dbReference type="ARBA" id="ARBA00049336"/>
    </source>
</evidence>
<dbReference type="Pfam" id="PF00483">
    <property type="entry name" value="NTP_transferase"/>
    <property type="match status" value="1"/>
</dbReference>
<comment type="caution">
    <text evidence="13">The sequence shown here is derived from an EMBL/GenBank/DDBJ whole genome shotgun (WGS) entry which is preliminary data.</text>
</comment>
<protein>
    <recommendedName>
        <fullName evidence="4">Glucose-1-phosphate thymidylyltransferase</fullName>
        <ecNumber evidence="3">2.7.7.24</ecNumber>
    </recommendedName>
    <alternativeName>
        <fullName evidence="10">dTDP-glucose pyrophosphorylase</fullName>
    </alternativeName>
    <alternativeName>
        <fullName evidence="9">dTDP-glucose synthase</fullName>
    </alternativeName>
</protein>
<dbReference type="Gene3D" id="3.90.550.10">
    <property type="entry name" value="Spore Coat Polysaccharide Biosynthesis Protein SpsA, Chain A"/>
    <property type="match status" value="1"/>
</dbReference>
<proteinExistence type="inferred from homology"/>
<dbReference type="RefSeq" id="WP_251224312.1">
    <property type="nucleotide sequence ID" value="NZ_JAMBOL010000017.1"/>
</dbReference>
<dbReference type="PANTHER" id="PTHR43532:SF1">
    <property type="entry name" value="GLUCOSE-1-PHOSPHATE THYMIDYLYLTRANSFERASE 1"/>
    <property type="match status" value="1"/>
</dbReference>
<evidence type="ECO:0000256" key="4">
    <source>
        <dbReference type="ARBA" id="ARBA00017654"/>
    </source>
</evidence>
<dbReference type="Proteomes" id="UP001139179">
    <property type="component" value="Unassembled WGS sequence"/>
</dbReference>
<comment type="cofactor">
    <cofactor evidence="1">
        <name>Mg(2+)</name>
        <dbReference type="ChEBI" id="CHEBI:18420"/>
    </cofactor>
</comment>
<evidence type="ECO:0000256" key="3">
    <source>
        <dbReference type="ARBA" id="ARBA00012461"/>
    </source>
</evidence>
<keyword evidence="5" id="KW-0808">Transferase</keyword>
<dbReference type="GO" id="GO:0008879">
    <property type="term" value="F:glucose-1-phosphate thymidylyltransferase activity"/>
    <property type="evidence" value="ECO:0007669"/>
    <property type="project" value="UniProtKB-EC"/>
</dbReference>
<dbReference type="PANTHER" id="PTHR43532">
    <property type="entry name" value="GLUCOSE-1-PHOSPHATE THYMIDYLYLTRANSFERASE"/>
    <property type="match status" value="1"/>
</dbReference>
<evidence type="ECO:0000256" key="1">
    <source>
        <dbReference type="ARBA" id="ARBA00001946"/>
    </source>
</evidence>
<feature type="domain" description="Nucleotidyl transferase" evidence="12">
    <location>
        <begin position="2"/>
        <end position="231"/>
    </location>
</feature>
<accession>A0A9X2DSD5</accession>
<dbReference type="InterPro" id="IPR005835">
    <property type="entry name" value="NTP_transferase_dom"/>
</dbReference>
<comment type="catalytic activity">
    <reaction evidence="11">
        <text>dTTP + alpha-D-glucose 1-phosphate + H(+) = dTDP-alpha-D-glucose + diphosphate</text>
        <dbReference type="Rhea" id="RHEA:15225"/>
        <dbReference type="ChEBI" id="CHEBI:15378"/>
        <dbReference type="ChEBI" id="CHEBI:33019"/>
        <dbReference type="ChEBI" id="CHEBI:37568"/>
        <dbReference type="ChEBI" id="CHEBI:57477"/>
        <dbReference type="ChEBI" id="CHEBI:58601"/>
        <dbReference type="EC" id="2.7.7.24"/>
    </reaction>
</comment>
<evidence type="ECO:0000256" key="7">
    <source>
        <dbReference type="ARBA" id="ARBA00022723"/>
    </source>
</evidence>
<reference evidence="13" key="1">
    <citation type="submission" date="2022-05" db="EMBL/GenBank/DDBJ databases">
        <title>Comparative Genomics of Spacecraft Associated Microbes.</title>
        <authorList>
            <person name="Tran M.T."/>
            <person name="Wright A."/>
            <person name="Seuylemezian A."/>
            <person name="Eisen J."/>
            <person name="Coil D."/>
        </authorList>
    </citation>
    <scope>NUCLEOTIDE SEQUENCE</scope>
    <source>
        <strain evidence="13">214.1.1</strain>
    </source>
</reference>